<evidence type="ECO:0000313" key="2">
    <source>
        <dbReference type="EMBL" id="MBC6489865.1"/>
    </source>
</evidence>
<dbReference type="InterPro" id="IPR012467">
    <property type="entry name" value="DUF1684"/>
</dbReference>
<dbReference type="EMBL" id="MBUA01000001">
    <property type="protein sequence ID" value="MBC6489865.1"/>
    <property type="molecule type" value="Genomic_DNA"/>
</dbReference>
<name>A0ABR7M547_9BACT</name>
<dbReference type="PANTHER" id="PTHR41913">
    <property type="entry name" value="DUF1684 DOMAIN-CONTAINING PROTEIN"/>
    <property type="match status" value="1"/>
</dbReference>
<feature type="chain" id="PRO_5047405779" description="DUF1684 domain-containing protein" evidence="1">
    <location>
        <begin position="24"/>
        <end position="296"/>
    </location>
</feature>
<comment type="caution">
    <text evidence="2">The sequence shown here is derived from an EMBL/GenBank/DDBJ whole genome shotgun (WGS) entry which is preliminary data.</text>
</comment>
<reference evidence="2 3" key="1">
    <citation type="submission" date="2016-07" db="EMBL/GenBank/DDBJ databases">
        <title>Genome analysis of Flavihumibacter stibioxidans YS-17.</title>
        <authorList>
            <person name="Shi K."/>
            <person name="Han Y."/>
            <person name="Wang G."/>
        </authorList>
    </citation>
    <scope>NUCLEOTIDE SEQUENCE [LARGE SCALE GENOMIC DNA]</scope>
    <source>
        <strain evidence="2 3">YS-17</strain>
    </source>
</reference>
<organism evidence="2 3">
    <name type="scientific">Flavihumibacter stibioxidans</name>
    <dbReference type="NCBI Taxonomy" id="1834163"/>
    <lineage>
        <taxon>Bacteria</taxon>
        <taxon>Pseudomonadati</taxon>
        <taxon>Bacteroidota</taxon>
        <taxon>Chitinophagia</taxon>
        <taxon>Chitinophagales</taxon>
        <taxon>Chitinophagaceae</taxon>
        <taxon>Flavihumibacter</taxon>
    </lineage>
</organism>
<dbReference type="RefSeq" id="WP_187255203.1">
    <property type="nucleotide sequence ID" value="NZ_JBHULF010000006.1"/>
</dbReference>
<proteinExistence type="predicted"/>
<feature type="signal peptide" evidence="1">
    <location>
        <begin position="1"/>
        <end position="23"/>
    </location>
</feature>
<accession>A0ABR7M547</accession>
<protein>
    <recommendedName>
        <fullName evidence="4">DUF1684 domain-containing protein</fullName>
    </recommendedName>
</protein>
<evidence type="ECO:0008006" key="4">
    <source>
        <dbReference type="Google" id="ProtNLM"/>
    </source>
</evidence>
<dbReference type="Proteomes" id="UP000765802">
    <property type="component" value="Unassembled WGS sequence"/>
</dbReference>
<sequence length="296" mass="33292">MKYSLRFLMVLAGAFIAFNNGKAQTTNSYLQEIEQWDSSRIHYLKSEEGWLNLEGLFWLKEGKNSFGSNPSSQLVFPGNILPADAGYFERQGNSVRLFPTEHTGILVNGQVMKDAVVYNKDLLPAPVMSYGSLRWTIIQREDKIGIRLRNLSSRHLREFRGIERFAVDPAWKVDARLERGNPFHTVSITNVLGQTTEQRSPGKLVFTLKGKQYSLDALEEGDQLFIIFGDLTSGETTYPSGRYMYARKPGPDGITTLDFNKAYNPPCAFTPHATCPIPPPQNILPVAVIAGEKNYH</sequence>
<dbReference type="Pfam" id="PF07920">
    <property type="entry name" value="DUF1684"/>
    <property type="match status" value="1"/>
</dbReference>
<evidence type="ECO:0000313" key="3">
    <source>
        <dbReference type="Proteomes" id="UP000765802"/>
    </source>
</evidence>
<evidence type="ECO:0000256" key="1">
    <source>
        <dbReference type="SAM" id="SignalP"/>
    </source>
</evidence>
<gene>
    <name evidence="2" type="ORF">BC349_02720</name>
</gene>
<keyword evidence="1" id="KW-0732">Signal</keyword>
<keyword evidence="3" id="KW-1185">Reference proteome</keyword>
<dbReference type="PANTHER" id="PTHR41913:SF1">
    <property type="entry name" value="DUF1684 DOMAIN-CONTAINING PROTEIN"/>
    <property type="match status" value="1"/>
</dbReference>